<keyword evidence="2" id="KW-1185">Reference proteome</keyword>
<name>A0A9D4BNN4_DREPO</name>
<evidence type="ECO:0000313" key="2">
    <source>
        <dbReference type="Proteomes" id="UP000828390"/>
    </source>
</evidence>
<evidence type="ECO:0000313" key="1">
    <source>
        <dbReference type="EMBL" id="KAH3710626.1"/>
    </source>
</evidence>
<comment type="caution">
    <text evidence="1">The sequence shown here is derived from an EMBL/GenBank/DDBJ whole genome shotgun (WGS) entry which is preliminary data.</text>
</comment>
<dbReference type="EMBL" id="JAIWYP010000014">
    <property type="protein sequence ID" value="KAH3710626.1"/>
    <property type="molecule type" value="Genomic_DNA"/>
</dbReference>
<dbReference type="AlphaFoldDB" id="A0A9D4BNN4"/>
<sequence>MMMMLTQMTMMLTQMTMLLLMIMMILLLLMMVNSSLQLTFYWCKCIRLLITEYRSKAQLCSTMKSWSSFRFLGSCDLCSLDELPHHR</sequence>
<organism evidence="1 2">
    <name type="scientific">Dreissena polymorpha</name>
    <name type="common">Zebra mussel</name>
    <name type="synonym">Mytilus polymorpha</name>
    <dbReference type="NCBI Taxonomy" id="45954"/>
    <lineage>
        <taxon>Eukaryota</taxon>
        <taxon>Metazoa</taxon>
        <taxon>Spiralia</taxon>
        <taxon>Lophotrochozoa</taxon>
        <taxon>Mollusca</taxon>
        <taxon>Bivalvia</taxon>
        <taxon>Autobranchia</taxon>
        <taxon>Heteroconchia</taxon>
        <taxon>Euheterodonta</taxon>
        <taxon>Imparidentia</taxon>
        <taxon>Neoheterodontei</taxon>
        <taxon>Myida</taxon>
        <taxon>Dreissenoidea</taxon>
        <taxon>Dreissenidae</taxon>
        <taxon>Dreissena</taxon>
    </lineage>
</organism>
<accession>A0A9D4BNN4</accession>
<protein>
    <submittedName>
        <fullName evidence="1">Uncharacterized protein</fullName>
    </submittedName>
</protein>
<reference evidence="1" key="1">
    <citation type="journal article" date="2019" name="bioRxiv">
        <title>The Genome of the Zebra Mussel, Dreissena polymorpha: A Resource for Invasive Species Research.</title>
        <authorList>
            <person name="McCartney M.A."/>
            <person name="Auch B."/>
            <person name="Kono T."/>
            <person name="Mallez S."/>
            <person name="Zhang Y."/>
            <person name="Obille A."/>
            <person name="Becker A."/>
            <person name="Abrahante J.E."/>
            <person name="Garbe J."/>
            <person name="Badalamenti J.P."/>
            <person name="Herman A."/>
            <person name="Mangelson H."/>
            <person name="Liachko I."/>
            <person name="Sullivan S."/>
            <person name="Sone E.D."/>
            <person name="Koren S."/>
            <person name="Silverstein K.A.T."/>
            <person name="Beckman K.B."/>
            <person name="Gohl D.M."/>
        </authorList>
    </citation>
    <scope>NUCLEOTIDE SEQUENCE</scope>
    <source>
        <strain evidence="1">Duluth1</strain>
        <tissue evidence="1">Whole animal</tissue>
    </source>
</reference>
<gene>
    <name evidence="1" type="ORF">DPMN_070115</name>
</gene>
<reference evidence="1" key="2">
    <citation type="submission" date="2020-11" db="EMBL/GenBank/DDBJ databases">
        <authorList>
            <person name="McCartney M.A."/>
            <person name="Auch B."/>
            <person name="Kono T."/>
            <person name="Mallez S."/>
            <person name="Becker A."/>
            <person name="Gohl D.M."/>
            <person name="Silverstein K.A.T."/>
            <person name="Koren S."/>
            <person name="Bechman K.B."/>
            <person name="Herman A."/>
            <person name="Abrahante J.E."/>
            <person name="Garbe J."/>
        </authorList>
    </citation>
    <scope>NUCLEOTIDE SEQUENCE</scope>
    <source>
        <strain evidence="1">Duluth1</strain>
        <tissue evidence="1">Whole animal</tissue>
    </source>
</reference>
<dbReference type="Proteomes" id="UP000828390">
    <property type="component" value="Unassembled WGS sequence"/>
</dbReference>
<proteinExistence type="predicted"/>